<gene>
    <name evidence="1" type="ORF">HHI36_015061</name>
</gene>
<dbReference type="PANTHER" id="PTHR46601:SF1">
    <property type="entry name" value="ADF-H DOMAIN-CONTAINING PROTEIN"/>
    <property type="match status" value="1"/>
</dbReference>
<dbReference type="AlphaFoldDB" id="A0ABD2N4H1"/>
<proteinExistence type="predicted"/>
<dbReference type="PANTHER" id="PTHR46601">
    <property type="entry name" value="ULP_PROTEASE DOMAIN-CONTAINING PROTEIN"/>
    <property type="match status" value="1"/>
</dbReference>
<organism evidence="1 2">
    <name type="scientific">Cryptolaemus montrouzieri</name>
    <dbReference type="NCBI Taxonomy" id="559131"/>
    <lineage>
        <taxon>Eukaryota</taxon>
        <taxon>Metazoa</taxon>
        <taxon>Ecdysozoa</taxon>
        <taxon>Arthropoda</taxon>
        <taxon>Hexapoda</taxon>
        <taxon>Insecta</taxon>
        <taxon>Pterygota</taxon>
        <taxon>Neoptera</taxon>
        <taxon>Endopterygota</taxon>
        <taxon>Coleoptera</taxon>
        <taxon>Polyphaga</taxon>
        <taxon>Cucujiformia</taxon>
        <taxon>Coccinelloidea</taxon>
        <taxon>Coccinellidae</taxon>
        <taxon>Scymninae</taxon>
        <taxon>Scymnini</taxon>
        <taxon>Cryptolaemus</taxon>
    </lineage>
</organism>
<dbReference type="EMBL" id="JABFTP020000062">
    <property type="protein sequence ID" value="KAL3273630.1"/>
    <property type="molecule type" value="Genomic_DNA"/>
</dbReference>
<sequence length="99" mass="11284">MKKHVYGISENLKAKRELKDKLKETELMIKIDFAENYMIKYGKEIQSIRFGASKGQLSIHTGVFHVKNDTSLETTSFATVSDNLYHQAHAVWGHLTSSL</sequence>
<reference evidence="1 2" key="1">
    <citation type="journal article" date="2021" name="BMC Biol.">
        <title>Horizontally acquired antibacterial genes associated with adaptive radiation of ladybird beetles.</title>
        <authorList>
            <person name="Li H.S."/>
            <person name="Tang X.F."/>
            <person name="Huang Y.H."/>
            <person name="Xu Z.Y."/>
            <person name="Chen M.L."/>
            <person name="Du X.Y."/>
            <person name="Qiu B.Y."/>
            <person name="Chen P.T."/>
            <person name="Zhang W."/>
            <person name="Slipinski A."/>
            <person name="Escalona H.E."/>
            <person name="Waterhouse R.M."/>
            <person name="Zwick A."/>
            <person name="Pang H."/>
        </authorList>
    </citation>
    <scope>NUCLEOTIDE SEQUENCE [LARGE SCALE GENOMIC DNA]</scope>
    <source>
        <strain evidence="1">SYSU2018</strain>
    </source>
</reference>
<comment type="caution">
    <text evidence="1">The sequence shown here is derived from an EMBL/GenBank/DDBJ whole genome shotgun (WGS) entry which is preliminary data.</text>
</comment>
<protein>
    <submittedName>
        <fullName evidence="1">Uncharacterized protein</fullName>
    </submittedName>
</protein>
<name>A0ABD2N4H1_9CUCU</name>
<accession>A0ABD2N4H1</accession>
<dbReference type="Proteomes" id="UP001516400">
    <property type="component" value="Unassembled WGS sequence"/>
</dbReference>
<keyword evidence="2" id="KW-1185">Reference proteome</keyword>
<evidence type="ECO:0000313" key="1">
    <source>
        <dbReference type="EMBL" id="KAL3273630.1"/>
    </source>
</evidence>
<evidence type="ECO:0000313" key="2">
    <source>
        <dbReference type="Proteomes" id="UP001516400"/>
    </source>
</evidence>